<gene>
    <name evidence="2" type="ORF">BBBOND_0304940</name>
</gene>
<dbReference type="GeneID" id="24565132"/>
<reference evidence="3" key="1">
    <citation type="journal article" date="2014" name="Nucleic Acids Res.">
        <title>The evolutionary dynamics of variant antigen genes in Babesia reveal a history of genomic innovation underlying host-parasite interaction.</title>
        <authorList>
            <person name="Jackson A.P."/>
            <person name="Otto T.D."/>
            <person name="Darby A."/>
            <person name="Ramaprasad A."/>
            <person name="Xia D."/>
            <person name="Echaide I.E."/>
            <person name="Farber M."/>
            <person name="Gahlot S."/>
            <person name="Gamble J."/>
            <person name="Gupta D."/>
            <person name="Gupta Y."/>
            <person name="Jackson L."/>
            <person name="Malandrin L."/>
            <person name="Malas T.B."/>
            <person name="Moussa E."/>
            <person name="Nair M."/>
            <person name="Reid A.J."/>
            <person name="Sanders M."/>
            <person name="Sharma J."/>
            <person name="Tracey A."/>
            <person name="Quail M.A."/>
            <person name="Weir W."/>
            <person name="Wastling J.M."/>
            <person name="Hall N."/>
            <person name="Willadsen P."/>
            <person name="Lingelbach K."/>
            <person name="Shiels B."/>
            <person name="Tait A."/>
            <person name="Berriman M."/>
            <person name="Allred D.R."/>
            <person name="Pain A."/>
        </authorList>
    </citation>
    <scope>NUCLEOTIDE SEQUENCE [LARGE SCALE GENOMIC DNA]</scope>
    <source>
        <strain evidence="3">Bond</strain>
    </source>
</reference>
<dbReference type="STRING" id="5866.A0A061D7A3"/>
<feature type="transmembrane region" description="Helical" evidence="1">
    <location>
        <begin position="221"/>
        <end position="240"/>
    </location>
</feature>
<dbReference type="KEGG" id="bbig:BBBOND_0304940"/>
<keyword evidence="1" id="KW-0812">Transmembrane</keyword>
<dbReference type="AlphaFoldDB" id="A0A061D7A3"/>
<keyword evidence="1" id="KW-1133">Transmembrane helix</keyword>
<accession>A0A061D7A3</accession>
<dbReference type="OMA" id="NAWFFAK"/>
<sequence length="543" mass="61581">MKVTGAIRRSRLLRAPSIARTYCEKSFGGLAATGSAARIGANGAANSALCRHSGAIRSYVNLGRDWTPVRNQYTKYRITKPWTADSTYDDIFLAQPSREDLYAFSKELPVFLKFLKLLTKAQNRKEAFVEFAKRCENGLVVEKDVYVTKAELLDCMWRNGYSEGEIDAIKLGFPDDYRFHYPELAVTFDLTEEDCYAYCMRQRAANPEELIELKLKKPQNLISSYGLIFLGCWFGLSNAVLGNAWFFAKTLPFGAVFYMLAAYFQKTLKEMAWKEENALIDKAKEEKEYCENAIYSQLTTTDPRPEYMDTSRCADYVDKFKEEVANRMKEYRIALLQHMKSESARVMNERLQSMLLQENAMARSVQRIMVDELMAVFRETFAKNSRLQDAAINAAIAEVASETVKRDPVSTFFNDGLASFRSDKPSEIVKRCTAAFEAREKEFLDAFSIGEAEAAEVGALAKQCQDGNGMDLTRLSEEQLQRAQKLFDTFNHRFGYYVPRVPGTVGAMAKEGEAFIDEVNKEVSQCAQEVARARLGAFLRAFA</sequence>
<dbReference type="VEuPathDB" id="PiroplasmaDB:BBBOND_0304940"/>
<proteinExistence type="predicted"/>
<evidence type="ECO:0000256" key="1">
    <source>
        <dbReference type="SAM" id="Phobius"/>
    </source>
</evidence>
<dbReference type="RefSeq" id="XP_012768777.1">
    <property type="nucleotide sequence ID" value="XM_012913323.1"/>
</dbReference>
<keyword evidence="1" id="KW-0472">Membrane</keyword>
<dbReference type="Proteomes" id="UP000033188">
    <property type="component" value="Chromosome 3"/>
</dbReference>
<protein>
    <submittedName>
        <fullName evidence="2">Uncharacterized protein</fullName>
    </submittedName>
</protein>
<dbReference type="OrthoDB" id="754047at2759"/>
<dbReference type="EMBL" id="LK391709">
    <property type="protein sequence ID" value="CDR96591.1"/>
    <property type="molecule type" value="Genomic_DNA"/>
</dbReference>
<evidence type="ECO:0000313" key="3">
    <source>
        <dbReference type="Proteomes" id="UP000033188"/>
    </source>
</evidence>
<keyword evidence="3" id="KW-1185">Reference proteome</keyword>
<evidence type="ECO:0000313" key="2">
    <source>
        <dbReference type="EMBL" id="CDR96591.1"/>
    </source>
</evidence>
<organism evidence="2 3">
    <name type="scientific">Babesia bigemina</name>
    <dbReference type="NCBI Taxonomy" id="5866"/>
    <lineage>
        <taxon>Eukaryota</taxon>
        <taxon>Sar</taxon>
        <taxon>Alveolata</taxon>
        <taxon>Apicomplexa</taxon>
        <taxon>Aconoidasida</taxon>
        <taxon>Piroplasmida</taxon>
        <taxon>Babesiidae</taxon>
        <taxon>Babesia</taxon>
    </lineage>
</organism>
<name>A0A061D7A3_BABBI</name>